<dbReference type="AlphaFoldDB" id="A0A2T9YDP4"/>
<dbReference type="Pfam" id="PF13967">
    <property type="entry name" value="RSN1_TM"/>
    <property type="match status" value="1"/>
</dbReference>
<comment type="caution">
    <text evidence="3">The sequence shown here is derived from an EMBL/GenBank/DDBJ whole genome shotgun (WGS) entry which is preliminary data.</text>
</comment>
<feature type="transmembrane region" description="Helical" evidence="1">
    <location>
        <begin position="12"/>
        <end position="34"/>
    </location>
</feature>
<dbReference type="GO" id="GO:0005886">
    <property type="term" value="C:plasma membrane"/>
    <property type="evidence" value="ECO:0007669"/>
    <property type="project" value="TreeGrafter"/>
</dbReference>
<feature type="transmembrane region" description="Helical" evidence="1">
    <location>
        <begin position="96"/>
        <end position="115"/>
    </location>
</feature>
<evidence type="ECO:0000259" key="2">
    <source>
        <dbReference type="Pfam" id="PF13967"/>
    </source>
</evidence>
<dbReference type="InterPro" id="IPR032880">
    <property type="entry name" value="CSC1/OSCA1-like_N"/>
</dbReference>
<dbReference type="OrthoDB" id="1076608at2759"/>
<feature type="domain" description="CSC1/OSCA1-like N-terminal transmembrane" evidence="2">
    <location>
        <begin position="13"/>
        <end position="136"/>
    </location>
</feature>
<proteinExistence type="predicted"/>
<accession>A0A2T9YDP4</accession>
<keyword evidence="1" id="KW-0812">Transmembrane</keyword>
<dbReference type="InterPro" id="IPR045122">
    <property type="entry name" value="Csc1-like"/>
</dbReference>
<dbReference type="Proteomes" id="UP000245383">
    <property type="component" value="Unassembled WGS sequence"/>
</dbReference>
<evidence type="ECO:0000313" key="3">
    <source>
        <dbReference type="EMBL" id="PVU90453.1"/>
    </source>
</evidence>
<dbReference type="EMBL" id="MBFR01000257">
    <property type="protein sequence ID" value="PVU90453.1"/>
    <property type="molecule type" value="Genomic_DNA"/>
</dbReference>
<keyword evidence="1" id="KW-0472">Membrane</keyword>
<protein>
    <recommendedName>
        <fullName evidence="2">CSC1/OSCA1-like N-terminal transmembrane domain-containing protein</fullName>
    </recommendedName>
</protein>
<dbReference type="PANTHER" id="PTHR13018">
    <property type="entry name" value="PROBABLE MEMBRANE PROTEIN DUF221-RELATED"/>
    <property type="match status" value="1"/>
</dbReference>
<reference evidence="3 4" key="1">
    <citation type="journal article" date="2018" name="MBio">
        <title>Comparative Genomics Reveals the Core Gene Toolbox for the Fungus-Insect Symbiosis.</title>
        <authorList>
            <person name="Wang Y."/>
            <person name="Stata M."/>
            <person name="Wang W."/>
            <person name="Stajich J.E."/>
            <person name="White M.M."/>
            <person name="Moncalvo J.M."/>
        </authorList>
    </citation>
    <scope>NUCLEOTIDE SEQUENCE [LARGE SCALE GENOMIC DNA]</scope>
    <source>
        <strain evidence="3 4">SWE-8-4</strain>
    </source>
</reference>
<dbReference type="PANTHER" id="PTHR13018:SF5">
    <property type="entry name" value="RE44586P"/>
    <property type="match status" value="1"/>
</dbReference>
<keyword evidence="1" id="KW-1133">Transmembrane helix</keyword>
<dbReference type="GO" id="GO:0005227">
    <property type="term" value="F:calcium-activated cation channel activity"/>
    <property type="evidence" value="ECO:0007669"/>
    <property type="project" value="InterPro"/>
</dbReference>
<sequence length="141" mass="15770">MDPGLQNNSLDTFISSVVVNGAICLAFFVLFSIFRTKNKYLYAPKTSLKSKALAPRLPESSLFGWLSAILKLDHDQVLQYCGPDGFMFLYFLRQNVFIFLILTIIGMGIILPINVTDSDDINGLNKTTMSNIRRANSVIVQ</sequence>
<keyword evidence="4" id="KW-1185">Reference proteome</keyword>
<evidence type="ECO:0000313" key="4">
    <source>
        <dbReference type="Proteomes" id="UP000245383"/>
    </source>
</evidence>
<organism evidence="3 4">
    <name type="scientific">Smittium simulii</name>
    <dbReference type="NCBI Taxonomy" id="133385"/>
    <lineage>
        <taxon>Eukaryota</taxon>
        <taxon>Fungi</taxon>
        <taxon>Fungi incertae sedis</taxon>
        <taxon>Zoopagomycota</taxon>
        <taxon>Kickxellomycotina</taxon>
        <taxon>Harpellomycetes</taxon>
        <taxon>Harpellales</taxon>
        <taxon>Legeriomycetaceae</taxon>
        <taxon>Smittium</taxon>
    </lineage>
</organism>
<name>A0A2T9YDP4_9FUNG</name>
<gene>
    <name evidence="3" type="ORF">BB561_004875</name>
</gene>
<evidence type="ECO:0000256" key="1">
    <source>
        <dbReference type="SAM" id="Phobius"/>
    </source>
</evidence>